<dbReference type="Pfam" id="PF13681">
    <property type="entry name" value="PilX"/>
    <property type="match status" value="1"/>
</dbReference>
<dbReference type="InterPro" id="IPR025746">
    <property type="entry name" value="PilX_N_dom"/>
</dbReference>
<protein>
    <submittedName>
        <fullName evidence="3">Pilus assembly protein PilX</fullName>
    </submittedName>
</protein>
<keyword evidence="4" id="KW-1185">Reference proteome</keyword>
<organism evidence="3 4">
    <name type="scientific">Xylophilus rhododendri</name>
    <dbReference type="NCBI Taxonomy" id="2697032"/>
    <lineage>
        <taxon>Bacteria</taxon>
        <taxon>Pseudomonadati</taxon>
        <taxon>Pseudomonadota</taxon>
        <taxon>Betaproteobacteria</taxon>
        <taxon>Burkholderiales</taxon>
        <taxon>Xylophilus</taxon>
    </lineage>
</organism>
<feature type="domain" description="Type 4 fimbrial biogenesis protein PilX N-terminal" evidence="2">
    <location>
        <begin position="15"/>
        <end position="65"/>
    </location>
</feature>
<evidence type="ECO:0000259" key="2">
    <source>
        <dbReference type="Pfam" id="PF14341"/>
    </source>
</evidence>
<dbReference type="EMBL" id="CP047650">
    <property type="protein sequence ID" value="QHJ00789.1"/>
    <property type="molecule type" value="Genomic_DNA"/>
</dbReference>
<evidence type="ECO:0000259" key="1">
    <source>
        <dbReference type="Pfam" id="PF13681"/>
    </source>
</evidence>
<dbReference type="KEGG" id="xyk:GT347_24065"/>
<feature type="domain" description="PilX/PilW C-terminal" evidence="1">
    <location>
        <begin position="121"/>
        <end position="224"/>
    </location>
</feature>
<gene>
    <name evidence="3" type="ORF">GT347_24065</name>
</gene>
<sequence>MHRRLPSAPQRPPQRGVALIVVLLFLIAVTGIALVAARRALVDEGVGRNQLDMQTAREAAESALRDAERDLYGAAPVNAAAISCTRPQAVPSPADFDSSCTNGLCNTGDVTYASSNWSIAVANSTTNSEAWWPTSKGGLWNDNVDSKPGRTPVTTSNCSFTGAVPLGTYTGAPAVRGVFRQPEYLVEYFERKSSGGQEVDAYRITARGFGYSRRTQVVLQTVYSPEQ</sequence>
<dbReference type="RefSeq" id="WP_160554598.1">
    <property type="nucleotide sequence ID" value="NZ_CP047650.1"/>
</dbReference>
<accession>A0A857JDF2</accession>
<reference evidence="3 4" key="1">
    <citation type="submission" date="2020-01" db="EMBL/GenBank/DDBJ databases">
        <title>Genome sequencing of strain KACC 21265.</title>
        <authorList>
            <person name="Heo J."/>
            <person name="Kim S.-J."/>
            <person name="Kim J.-S."/>
            <person name="Hong S.-B."/>
            <person name="Kwon S.-W."/>
        </authorList>
    </citation>
    <scope>NUCLEOTIDE SEQUENCE [LARGE SCALE GENOMIC DNA]</scope>
    <source>
        <strain evidence="3 4">KACC 21265</strain>
    </source>
</reference>
<dbReference type="InterPro" id="IPR025205">
    <property type="entry name" value="PilX/PilW_C"/>
</dbReference>
<dbReference type="Proteomes" id="UP000464787">
    <property type="component" value="Chromosome"/>
</dbReference>
<evidence type="ECO:0000313" key="3">
    <source>
        <dbReference type="EMBL" id="QHJ00789.1"/>
    </source>
</evidence>
<dbReference type="Pfam" id="PF14341">
    <property type="entry name" value="PilX_N"/>
    <property type="match status" value="1"/>
</dbReference>
<proteinExistence type="predicted"/>
<evidence type="ECO:0000313" key="4">
    <source>
        <dbReference type="Proteomes" id="UP000464787"/>
    </source>
</evidence>
<dbReference type="AlphaFoldDB" id="A0A857JDF2"/>
<name>A0A857JDF2_9BURK</name>